<reference evidence="1" key="2">
    <citation type="submission" date="2021-04" db="EMBL/GenBank/DDBJ databases">
        <authorList>
            <person name="Gilroy R."/>
        </authorList>
    </citation>
    <scope>NUCLEOTIDE SEQUENCE</scope>
    <source>
        <strain evidence="1">5933</strain>
    </source>
</reference>
<organism evidence="1 2">
    <name type="scientific">Candidatus Ruthenibacterium merdavium</name>
    <dbReference type="NCBI Taxonomy" id="2838752"/>
    <lineage>
        <taxon>Bacteria</taxon>
        <taxon>Bacillati</taxon>
        <taxon>Bacillota</taxon>
        <taxon>Clostridia</taxon>
        <taxon>Eubacteriales</taxon>
        <taxon>Oscillospiraceae</taxon>
        <taxon>Ruthenibacterium</taxon>
    </lineage>
</organism>
<reference evidence="1" key="1">
    <citation type="journal article" date="2021" name="PeerJ">
        <title>Extensive microbial diversity within the chicken gut microbiome revealed by metagenomics and culture.</title>
        <authorList>
            <person name="Gilroy R."/>
            <person name="Ravi A."/>
            <person name="Getino M."/>
            <person name="Pursley I."/>
            <person name="Horton D.L."/>
            <person name="Alikhan N.F."/>
            <person name="Baker D."/>
            <person name="Gharbi K."/>
            <person name="Hall N."/>
            <person name="Watson M."/>
            <person name="Adriaenssens E.M."/>
            <person name="Foster-Nyarko E."/>
            <person name="Jarju S."/>
            <person name="Secka A."/>
            <person name="Antonio M."/>
            <person name="Oren A."/>
            <person name="Chaudhuri R.R."/>
            <person name="La Ragione R."/>
            <person name="Hildebrand F."/>
            <person name="Pallen M.J."/>
        </authorList>
    </citation>
    <scope>NUCLEOTIDE SEQUENCE</scope>
    <source>
        <strain evidence="1">5933</strain>
    </source>
</reference>
<sequence>MREDKMQISNQAVYSRNQAFSMGSSAYSRAALFSDVMSGLTSPQSSDTYEVFLPNENTAYSGGQANGLSYKIDYAENSTPESPIMIATGVDENGTPFEQELVLKEIDPKNATIVEFRALEAHLNGGKMASVGGPTSLLMAGNHGENQQTGLSEKQNFLERLVDKYNFYSNSPYWNHQLAGFEYKNQIDLWSKYFEF</sequence>
<accession>A0A9D2TJ48</accession>
<evidence type="ECO:0000313" key="2">
    <source>
        <dbReference type="Proteomes" id="UP000823918"/>
    </source>
</evidence>
<gene>
    <name evidence="1" type="ORF">H9698_03965</name>
</gene>
<dbReference type="AlphaFoldDB" id="A0A9D2TJ48"/>
<proteinExistence type="predicted"/>
<name>A0A9D2TJ48_9FIRM</name>
<protein>
    <submittedName>
        <fullName evidence="1">Uncharacterized protein</fullName>
    </submittedName>
</protein>
<dbReference type="Proteomes" id="UP000823918">
    <property type="component" value="Unassembled WGS sequence"/>
</dbReference>
<evidence type="ECO:0000313" key="1">
    <source>
        <dbReference type="EMBL" id="HJC71934.1"/>
    </source>
</evidence>
<comment type="caution">
    <text evidence="1">The sequence shown here is derived from an EMBL/GenBank/DDBJ whole genome shotgun (WGS) entry which is preliminary data.</text>
</comment>
<dbReference type="EMBL" id="DWWA01000020">
    <property type="protein sequence ID" value="HJC71934.1"/>
    <property type="molecule type" value="Genomic_DNA"/>
</dbReference>